<evidence type="ECO:0000256" key="1">
    <source>
        <dbReference type="ARBA" id="ARBA00022450"/>
    </source>
</evidence>
<dbReference type="InterPro" id="IPR051414">
    <property type="entry name" value="Adenylate-forming_Reductase"/>
</dbReference>
<name>A0ABQ8NHJ7_PYRGI</name>
<evidence type="ECO:0000259" key="4">
    <source>
        <dbReference type="Pfam" id="PF07993"/>
    </source>
</evidence>
<gene>
    <name evidence="5" type="ORF">MCOR33_006365</name>
</gene>
<dbReference type="InterPro" id="IPR036291">
    <property type="entry name" value="NAD(P)-bd_dom_sf"/>
</dbReference>
<evidence type="ECO:0000313" key="6">
    <source>
        <dbReference type="Proteomes" id="UP001059893"/>
    </source>
</evidence>
<evidence type="ECO:0000313" key="5">
    <source>
        <dbReference type="EMBL" id="KAI6297228.1"/>
    </source>
</evidence>
<keyword evidence="2" id="KW-0597">Phosphoprotein</keyword>
<keyword evidence="6" id="KW-1185">Reference proteome</keyword>
<dbReference type="Pfam" id="PF00501">
    <property type="entry name" value="AMP-binding"/>
    <property type="match status" value="1"/>
</dbReference>
<dbReference type="Gene3D" id="3.40.50.720">
    <property type="entry name" value="NAD(P)-binding Rossmann-like Domain"/>
    <property type="match status" value="1"/>
</dbReference>
<dbReference type="InterPro" id="IPR042099">
    <property type="entry name" value="ANL_N_sf"/>
</dbReference>
<sequence>MSTPHSGEVYGRRLVPHVIDSIANRDPRRECFSIPRSFNPKDGWRAVSYGQYASAIDRLAHHVVKTSGAPHPKAFPTLAYVGENNAVYLIFVIAAVKAGYKALFVSPQNSEETQLHLFQLTDCHVIYHDAMFQRSVQAWLGKRHGMTANLLAPLDFWLADEGAVAHFPYVRTAEEAEREPFVVLHTSGSTGPPQPIVVQHGLIMLGDKLHRLPVWNGSEPAVRGLARSRRNLTPMPFFHAGGLYTFFGFHVYWEKPVAFAITDEPLTADFILQQLAHAPADVDSISLPPLVLEELSTTDRGCEALGRMKFVFFGGGNLNEAAGKRLLDRGVVLQNSFGSTEYGMLPFYWQTNPQEYQWLPIHSEVLGAEWRPVAGEDDVFELVIVRKDDPSSIQGVFYTFPTLDEWSSGDLFKKHPTLPDHWKYHGRCDDLIVLSNGERLNPTAVENALNGHPKVRSAIVVGTMRSQPAVLIEPVSHPSGTEEKEALLDEIWPLVLKANSELASHARISRQLILITNADKPFPRLANDAVHRVPSIKLYEPEVDELYRQAEAGWKDAQCSLDLGSEERLLQSVCRLFQTLTYSTIIEPDTDSLSAGIDSDQVVNACRLLRSELRDKSKRINLQSITPKIIHAKPSARRLTAELWGQHIGSVNPVTTDAEASRAMSGLVAKYTQDLPEAPLIKKPAARTSQQTVVLTGSTGRLGAYLLDMLVADPAVGKILCLNRSRDGRARQQRLDASRGLRTDLTGIDFLHADLARPDLGLGVEGYAQILADADRVVHAQWPADSNLALAAFEPHVRAVRNLADLCAGATRDVRLVLASTVRSATGWDGSDARRVPAGAYAQARRVAELVLDAAARRSGLSAAVVRFGQIAGPEDPAGLWSRDEWLPRLVASSVRSLGVLPRDLGAMSTVDWVTAEGAARLVLEAAAGQTKGVSGGCCYYYGVNPHAGHFLTLSEAIKEFYGERVRELVPWRDWVEALEESELQGGNAESNPALQLLNFYRGTPGDEMIDDARVSFTLDETLEASTSMREMRPITPELMVQWCRRWDL</sequence>
<dbReference type="SUPFAM" id="SSF51735">
    <property type="entry name" value="NAD(P)-binding Rossmann-fold domains"/>
    <property type="match status" value="1"/>
</dbReference>
<proteinExistence type="predicted"/>
<evidence type="ECO:0000256" key="2">
    <source>
        <dbReference type="ARBA" id="ARBA00022553"/>
    </source>
</evidence>
<dbReference type="Pfam" id="PF07993">
    <property type="entry name" value="NAD_binding_4"/>
    <property type="match status" value="1"/>
</dbReference>
<dbReference type="PANTHER" id="PTHR43439:SF2">
    <property type="entry name" value="ENZYME, PUTATIVE (JCVI)-RELATED"/>
    <property type="match status" value="1"/>
</dbReference>
<evidence type="ECO:0000259" key="3">
    <source>
        <dbReference type="Pfam" id="PF00501"/>
    </source>
</evidence>
<dbReference type="PANTHER" id="PTHR43439">
    <property type="entry name" value="PHENYLACETATE-COENZYME A LIGASE"/>
    <property type="match status" value="1"/>
</dbReference>
<feature type="domain" description="Thioester reductase (TE)" evidence="4">
    <location>
        <begin position="695"/>
        <end position="917"/>
    </location>
</feature>
<dbReference type="InterPro" id="IPR000873">
    <property type="entry name" value="AMP-dep_synth/lig_dom"/>
</dbReference>
<feature type="domain" description="AMP-dependent synthetase/ligase" evidence="3">
    <location>
        <begin position="23"/>
        <end position="346"/>
    </location>
</feature>
<dbReference type="SUPFAM" id="SSF56801">
    <property type="entry name" value="Acetyl-CoA synthetase-like"/>
    <property type="match status" value="1"/>
</dbReference>
<reference evidence="5" key="1">
    <citation type="submission" date="2021-01" db="EMBL/GenBank/DDBJ databases">
        <title>Deciphering the adaptive evolutionary patterns associated with biogeogrpahic diversity in the finger millet blast pathogen Magnaporthe oryzae in Eastern Africa.</title>
        <authorList>
            <person name="Onyema G."/>
            <person name="Shittu T.A."/>
            <person name="Dodsworth S."/>
            <person name="Devilliers S."/>
            <person name="Muthumeenakshi S."/>
            <person name="Sreenivasaprasad S."/>
        </authorList>
    </citation>
    <scope>NUCLEOTIDE SEQUENCE</scope>
    <source>
        <strain evidence="5">D15/s37</strain>
    </source>
</reference>
<protein>
    <submittedName>
        <fullName evidence="5">NRPS-like protein biosynthetic cluster</fullName>
    </submittedName>
</protein>
<accession>A0ABQ8NHJ7</accession>
<dbReference type="Pfam" id="PF23562">
    <property type="entry name" value="AMP-binding_C_3"/>
    <property type="match status" value="1"/>
</dbReference>
<dbReference type="Gene3D" id="3.40.50.12780">
    <property type="entry name" value="N-terminal domain of ligase-like"/>
    <property type="match status" value="1"/>
</dbReference>
<keyword evidence="1" id="KW-0596">Phosphopantetheine</keyword>
<dbReference type="InterPro" id="IPR013120">
    <property type="entry name" value="FAR_NAD-bd"/>
</dbReference>
<dbReference type="Proteomes" id="UP001059893">
    <property type="component" value="Unassembled WGS sequence"/>
</dbReference>
<comment type="caution">
    <text evidence="5">The sequence shown here is derived from an EMBL/GenBank/DDBJ whole genome shotgun (WGS) entry which is preliminary data.</text>
</comment>
<dbReference type="EMBL" id="JABSND010000116">
    <property type="protein sequence ID" value="KAI6297228.1"/>
    <property type="molecule type" value="Genomic_DNA"/>
</dbReference>
<organism evidence="5 6">
    <name type="scientific">Pyricularia grisea</name>
    <name type="common">Crabgrass-specific blast fungus</name>
    <name type="synonym">Magnaporthe grisea</name>
    <dbReference type="NCBI Taxonomy" id="148305"/>
    <lineage>
        <taxon>Eukaryota</taxon>
        <taxon>Fungi</taxon>
        <taxon>Dikarya</taxon>
        <taxon>Ascomycota</taxon>
        <taxon>Pezizomycotina</taxon>
        <taxon>Sordariomycetes</taxon>
        <taxon>Sordariomycetidae</taxon>
        <taxon>Magnaporthales</taxon>
        <taxon>Pyriculariaceae</taxon>
        <taxon>Pyricularia</taxon>
    </lineage>
</organism>